<keyword evidence="5 8" id="KW-0227">DNA damage</keyword>
<dbReference type="PATRIC" id="fig|198422.3.peg.25"/>
<evidence type="ECO:0000313" key="13">
    <source>
        <dbReference type="Proteomes" id="UP000037086"/>
    </source>
</evidence>
<dbReference type="GO" id="GO:0097510">
    <property type="term" value="P:base-excision repair, AP site formation via deaminated base removal"/>
    <property type="evidence" value="ECO:0007669"/>
    <property type="project" value="TreeGrafter"/>
</dbReference>
<dbReference type="NCBIfam" id="NF003589">
    <property type="entry name" value="PRK05254.1-2"/>
    <property type="match status" value="1"/>
</dbReference>
<keyword evidence="7 8" id="KW-0234">DNA repair</keyword>
<comment type="function">
    <text evidence="2 8 10">Excises uracil residues from the DNA which can arise as a result of misincorporation of dUMP residues by DNA polymerase or due to deamination of cytosine.</text>
</comment>
<evidence type="ECO:0000256" key="6">
    <source>
        <dbReference type="ARBA" id="ARBA00022801"/>
    </source>
</evidence>
<dbReference type="PANTHER" id="PTHR11264">
    <property type="entry name" value="URACIL-DNA GLYCOSYLASE"/>
    <property type="match status" value="1"/>
</dbReference>
<keyword evidence="8" id="KW-0963">Cytoplasm</keyword>
<feature type="active site" description="Proton acceptor" evidence="8 9">
    <location>
        <position position="59"/>
    </location>
</feature>
<dbReference type="NCBIfam" id="NF003588">
    <property type="entry name" value="PRK05254.1-1"/>
    <property type="match status" value="1"/>
</dbReference>
<comment type="subcellular location">
    <subcellularLocation>
        <location evidence="8">Cytoplasm</location>
    </subcellularLocation>
</comment>
<protein>
    <recommendedName>
        <fullName evidence="4 8">Uracil-DNA glycosylase</fullName>
        <shortName evidence="8">UDG</shortName>
        <ecNumber evidence="4 8">3.2.2.27</ecNumber>
    </recommendedName>
</protein>
<dbReference type="Pfam" id="PF03167">
    <property type="entry name" value="UDG"/>
    <property type="match status" value="1"/>
</dbReference>
<comment type="similarity">
    <text evidence="3 8 10">Belongs to the uracil-DNA glycosylase (UDG) superfamily. UNG family.</text>
</comment>
<comment type="caution">
    <text evidence="12">The sequence shown here is derived from an EMBL/GenBank/DDBJ whole genome shotgun (WGS) entry which is preliminary data.</text>
</comment>
<sequence>MWQKIILREQQKVYFQEILVFLKRQIQKKKIIFPLKKNIFKAFELTTWDNTKVVILGQDPYHGCFQAHGLSFSVLNSMPPPSLKNIFKELYNDIGVSSVVNNLSSWAIEGVLLLNAILTVNKGEPLSHQNIGWEKFTANIFKLLNRKQHLVYILWGKFAQSYEQYIDKRYNYIIKSSHPSPLSSYRGFFGSKPFSKTNNYLISHNIKPINWALIS</sequence>
<comment type="catalytic activity">
    <reaction evidence="1 8 10">
        <text>Hydrolyzes single-stranded DNA or mismatched double-stranded DNA and polynucleotides, releasing free uracil.</text>
        <dbReference type="EC" id="3.2.2.27"/>
    </reaction>
</comment>
<dbReference type="PANTHER" id="PTHR11264:SF0">
    <property type="entry name" value="URACIL-DNA GLYCOSYLASE"/>
    <property type="match status" value="1"/>
</dbReference>
<evidence type="ECO:0000313" key="12">
    <source>
        <dbReference type="EMBL" id="KND62688.1"/>
    </source>
</evidence>
<dbReference type="NCBIfam" id="TIGR00628">
    <property type="entry name" value="ung"/>
    <property type="match status" value="1"/>
</dbReference>
<dbReference type="InterPro" id="IPR036895">
    <property type="entry name" value="Uracil-DNA_glycosylase-like_sf"/>
</dbReference>
<dbReference type="PROSITE" id="PS00130">
    <property type="entry name" value="U_DNA_GLYCOSYLASE"/>
    <property type="match status" value="1"/>
</dbReference>
<dbReference type="Proteomes" id="UP000037086">
    <property type="component" value="Unassembled WGS sequence"/>
</dbReference>
<dbReference type="GO" id="GO:0004844">
    <property type="term" value="F:uracil DNA N-glycosylase activity"/>
    <property type="evidence" value="ECO:0007669"/>
    <property type="project" value="UniProtKB-UniRule"/>
</dbReference>
<evidence type="ECO:0000256" key="10">
    <source>
        <dbReference type="RuleBase" id="RU003780"/>
    </source>
</evidence>
<dbReference type="NCBIfam" id="NF003592">
    <property type="entry name" value="PRK05254.1-5"/>
    <property type="match status" value="1"/>
</dbReference>
<dbReference type="CDD" id="cd10027">
    <property type="entry name" value="UDG-F1-like"/>
    <property type="match status" value="1"/>
</dbReference>
<evidence type="ECO:0000256" key="1">
    <source>
        <dbReference type="ARBA" id="ARBA00001400"/>
    </source>
</evidence>
<evidence type="ECO:0000256" key="3">
    <source>
        <dbReference type="ARBA" id="ARBA00008184"/>
    </source>
</evidence>
<evidence type="ECO:0000256" key="9">
    <source>
        <dbReference type="PROSITE-ProRule" id="PRU10072"/>
    </source>
</evidence>
<dbReference type="Gene3D" id="3.40.470.10">
    <property type="entry name" value="Uracil-DNA glycosylase-like domain"/>
    <property type="match status" value="1"/>
</dbReference>
<name>A0A0L0MJY9_9MOLU</name>
<dbReference type="SUPFAM" id="SSF52141">
    <property type="entry name" value="Uracil-DNA glycosylase-like"/>
    <property type="match status" value="1"/>
</dbReference>
<proteinExistence type="inferred from homology"/>
<keyword evidence="13" id="KW-1185">Reference proteome</keyword>
<evidence type="ECO:0000256" key="4">
    <source>
        <dbReference type="ARBA" id="ARBA00012030"/>
    </source>
</evidence>
<dbReference type="SMART" id="SM00987">
    <property type="entry name" value="UreE_C"/>
    <property type="match status" value="1"/>
</dbReference>
<dbReference type="InterPro" id="IPR018085">
    <property type="entry name" value="Ura-DNA_Glyclase_AS"/>
</dbReference>
<feature type="domain" description="Uracil-DNA glycosylase-like" evidence="11">
    <location>
        <begin position="44"/>
        <end position="201"/>
    </location>
</feature>
<dbReference type="EMBL" id="JPSQ01000014">
    <property type="protein sequence ID" value="KND62688.1"/>
    <property type="molecule type" value="Genomic_DNA"/>
</dbReference>
<dbReference type="GO" id="GO:0005737">
    <property type="term" value="C:cytoplasm"/>
    <property type="evidence" value="ECO:0007669"/>
    <property type="project" value="UniProtKB-SubCell"/>
</dbReference>
<reference evidence="12 13" key="1">
    <citation type="journal article" date="2015" name="BMC Microbiol.">
        <title>'Candidatus Phytoplasma phoenicium' associated with almond witches'-broom disease: from draft genome to genetic diversity among strain populations.</title>
        <authorList>
            <person name="Quaglino F."/>
            <person name="Kube M."/>
            <person name="Jawhari M."/>
            <person name="Abou-Jawdah Y."/>
            <person name="Siewert C."/>
            <person name="Choueiri E."/>
            <person name="Sobh H."/>
            <person name="Casati P."/>
            <person name="Tedeschi R."/>
            <person name="Molino Lova M."/>
            <person name="Alma A."/>
            <person name="Bianco P.A."/>
        </authorList>
    </citation>
    <scope>NUCLEOTIDE SEQUENCE [LARGE SCALE GENOMIC DNA]</scope>
    <source>
        <strain evidence="12 13">SA213</strain>
    </source>
</reference>
<keyword evidence="6 8" id="KW-0378">Hydrolase</keyword>
<dbReference type="OrthoDB" id="9804372at2"/>
<dbReference type="HAMAP" id="MF_00148">
    <property type="entry name" value="UDG"/>
    <property type="match status" value="1"/>
</dbReference>
<organism evidence="12 13">
    <name type="scientific">Candidatus Phytoplasma phoenicium</name>
    <dbReference type="NCBI Taxonomy" id="198422"/>
    <lineage>
        <taxon>Bacteria</taxon>
        <taxon>Bacillati</taxon>
        <taxon>Mycoplasmatota</taxon>
        <taxon>Mollicutes</taxon>
        <taxon>Acholeplasmatales</taxon>
        <taxon>Acholeplasmataceae</taxon>
        <taxon>Candidatus Phytoplasma</taxon>
        <taxon>16SrIX (Pigeon pea witches'-broom group)</taxon>
    </lineage>
</organism>
<gene>
    <name evidence="8" type="primary">ung</name>
    <name evidence="12" type="ORF">AlmWB_01150</name>
</gene>
<evidence type="ECO:0000256" key="5">
    <source>
        <dbReference type="ARBA" id="ARBA00022763"/>
    </source>
</evidence>
<dbReference type="SMART" id="SM00986">
    <property type="entry name" value="UDG"/>
    <property type="match status" value="1"/>
</dbReference>
<dbReference type="RefSeq" id="WP_050337088.1">
    <property type="nucleotide sequence ID" value="NZ_JPSQ01000014.1"/>
</dbReference>
<accession>A0A0L0MJY9</accession>
<dbReference type="AlphaFoldDB" id="A0A0L0MJY9"/>
<evidence type="ECO:0000256" key="7">
    <source>
        <dbReference type="ARBA" id="ARBA00023204"/>
    </source>
</evidence>
<dbReference type="InterPro" id="IPR005122">
    <property type="entry name" value="Uracil-DNA_glycosylase-like"/>
</dbReference>
<dbReference type="InterPro" id="IPR002043">
    <property type="entry name" value="UDG_fam1"/>
</dbReference>
<evidence type="ECO:0000256" key="2">
    <source>
        <dbReference type="ARBA" id="ARBA00002631"/>
    </source>
</evidence>
<evidence type="ECO:0000259" key="11">
    <source>
        <dbReference type="SMART" id="SM00986"/>
    </source>
</evidence>
<dbReference type="EC" id="3.2.2.27" evidence="4 8"/>
<evidence type="ECO:0000256" key="8">
    <source>
        <dbReference type="HAMAP-Rule" id="MF_00148"/>
    </source>
</evidence>